<dbReference type="Proteomes" id="UP001338125">
    <property type="component" value="Unassembled WGS sequence"/>
</dbReference>
<dbReference type="InterPro" id="IPR059018">
    <property type="entry name" value="HEAT_URB1"/>
</dbReference>
<dbReference type="Pfam" id="PF16201">
    <property type="entry name" value="NopRA1"/>
    <property type="match status" value="1"/>
</dbReference>
<proteinExistence type="predicted"/>
<feature type="domain" description="URB1 central HEAT repeat" evidence="4">
    <location>
        <begin position="589"/>
        <end position="774"/>
    </location>
</feature>
<feature type="compositionally biased region" description="Acidic residues" evidence="1">
    <location>
        <begin position="778"/>
        <end position="789"/>
    </location>
</feature>
<evidence type="ECO:0000256" key="1">
    <source>
        <dbReference type="SAM" id="MobiDB-lite"/>
    </source>
</evidence>
<dbReference type="InterPro" id="IPR021714">
    <property type="entry name" value="URB1_N"/>
</dbReference>
<keyword evidence="6" id="KW-1185">Reference proteome</keyword>
<dbReference type="Pfam" id="PF11707">
    <property type="entry name" value="Npa1"/>
    <property type="match status" value="1"/>
</dbReference>
<feature type="domain" description="URB1 N-terminal" evidence="2">
    <location>
        <begin position="97"/>
        <end position="442"/>
    </location>
</feature>
<sequence length="1083" mass="121885">MGKRTSIDANGAAAFRKRQKITHDVPTGEDVSSGDELRKLLAFNQDMRQARHGLQSLKRVLDGIVAKDDDRNTKFTILRQYLELVKPRDTSEDAVFLNDIMEMWSFAAQVNDDGVMSSVAVVLALILHITSDTLDLVRYGLGICQTLVQERQLKSVSRNLSAEKAKGFIISPTLRLLREVVCLDGGAYAKRVVRARAFTFASLGRNLEIGHLGDSQEDIKKASVRTNAVRFFLSCLRYLHSDGRKELLLQKELLSHLTFMIKSDPPYLVMEIMDILKTHVLADTKIPRDIKFKAFNTKTLMRFLALYNYSNTTGAGNEDGAVSKKVHQFLIYACTTPGAGILYPSTGLYPKETSEEFSVQTAKQSGQGNDEAAKDDRFRNGIPVFNFVLSEFAAKLRPWSSLKHSELLIAILTAAPELIADYFFNNRSFTFEPKLSMTWIGYSAFLFNTMRIPLPNAFGDKNQILVEALEKLSRAIRMHEEGFRSSDARWTEAARRLIDTFCQRIPDMKEIVRCYKSIPKENGIHKTMTSRLLHLYYEVIPQVALAANFDVSPFFVDVLQSLHEKSNDQQPKSLGIMELENLVSIASYSPGMRWFSKIEIISGQNSFSPFTALLQLLCGSDRTAPLDQLKKVLADVAVENQLVSEGTRLKPLLQALQTIMSEASSKDMDGIWAFIDNCITRCATSPIKYLDLLETYLDDDKNNQRNHNTGDFNLLTVAMAEQLPYFTSSAEKKAKTTVARFLSLYLNALSPFKGRDILASVHGKIHEHLASHSREIASDSDIDMDDAGDEEQKVDSSEEGVGESKLEQTLHIPFSDEEDTSALIKWHAKSVEDLVEDGWIAKLMGLLASSHINIRKEALTNILKMAMKIKESPYEEKEQIWLLLSELAESSKPQVDVGPVPSAFIAFSIHSLDVLRNPLHPLYPKINSFLTRSPIWSLEKLPLAHDILHGEPSEDDKYYTEITWFLSYILDALKTPFDLGTFHKKRWFEKILAVGSNPYLRSNLRVRILRIIYRATCIAGGSTTLITRFGLLSWLDAQRAACKVAEDADVYGGLIQRAWRTCDQARVTAWSKGGVEKLIGNLK</sequence>
<feature type="compositionally biased region" description="Basic and acidic residues" evidence="1">
    <location>
        <begin position="790"/>
        <end position="802"/>
    </location>
</feature>
<evidence type="ECO:0000259" key="4">
    <source>
        <dbReference type="Pfam" id="PF26140"/>
    </source>
</evidence>
<dbReference type="Pfam" id="PF26140">
    <property type="entry name" value="HEAT_URB1"/>
    <property type="match status" value="1"/>
</dbReference>
<dbReference type="PANTHER" id="PTHR13500:SF0">
    <property type="entry name" value="NUCLEOLAR PRE-RIBOSOMAL-ASSOCIATED PROTEIN 1"/>
    <property type="match status" value="1"/>
</dbReference>
<dbReference type="SUPFAM" id="SSF48371">
    <property type="entry name" value="ARM repeat"/>
    <property type="match status" value="1"/>
</dbReference>
<organism evidence="5 6">
    <name type="scientific">Cladobotryum mycophilum</name>
    <dbReference type="NCBI Taxonomy" id="491253"/>
    <lineage>
        <taxon>Eukaryota</taxon>
        <taxon>Fungi</taxon>
        <taxon>Dikarya</taxon>
        <taxon>Ascomycota</taxon>
        <taxon>Pezizomycotina</taxon>
        <taxon>Sordariomycetes</taxon>
        <taxon>Hypocreomycetidae</taxon>
        <taxon>Hypocreales</taxon>
        <taxon>Hypocreaceae</taxon>
        <taxon>Cladobotryum</taxon>
    </lineage>
</organism>
<dbReference type="InterPro" id="IPR016024">
    <property type="entry name" value="ARM-type_fold"/>
</dbReference>
<dbReference type="PANTHER" id="PTHR13500">
    <property type="entry name" value="NUCLEOLAR PRERIBOSOMAL-ASSOCIATED PROTEIN 1"/>
    <property type="match status" value="1"/>
</dbReference>
<dbReference type="InterPro" id="IPR032436">
    <property type="entry name" value="URB1_C"/>
</dbReference>
<evidence type="ECO:0000259" key="3">
    <source>
        <dbReference type="Pfam" id="PF16201"/>
    </source>
</evidence>
<feature type="region of interest" description="Disordered" evidence="1">
    <location>
        <begin position="776"/>
        <end position="802"/>
    </location>
</feature>
<gene>
    <name evidence="5" type="ORF">PT974_00585</name>
</gene>
<comment type="caution">
    <text evidence="5">The sequence shown here is derived from an EMBL/GenBank/DDBJ whole genome shotgun (WGS) entry which is preliminary data.</text>
</comment>
<evidence type="ECO:0000313" key="6">
    <source>
        <dbReference type="Proteomes" id="UP001338125"/>
    </source>
</evidence>
<name>A0ABR0T1I0_9HYPO</name>
<evidence type="ECO:0000313" key="5">
    <source>
        <dbReference type="EMBL" id="KAK5998212.1"/>
    </source>
</evidence>
<dbReference type="EMBL" id="JAVFKD010000001">
    <property type="protein sequence ID" value="KAK5998212.1"/>
    <property type="molecule type" value="Genomic_DNA"/>
</dbReference>
<evidence type="ECO:0000259" key="2">
    <source>
        <dbReference type="Pfam" id="PF11707"/>
    </source>
</evidence>
<protein>
    <submittedName>
        <fullName evidence="5">C14G10.02-like protein</fullName>
    </submittedName>
</protein>
<dbReference type="InterPro" id="IPR039844">
    <property type="entry name" value="URB1"/>
</dbReference>
<feature type="domain" description="URB1 C-terminal" evidence="3">
    <location>
        <begin position="845"/>
        <end position="1034"/>
    </location>
</feature>
<accession>A0ABR0T1I0</accession>
<reference evidence="5 6" key="1">
    <citation type="submission" date="2024-01" db="EMBL/GenBank/DDBJ databases">
        <title>Complete genome of Cladobotryum mycophilum ATHUM6906.</title>
        <authorList>
            <person name="Christinaki A.C."/>
            <person name="Myridakis A.I."/>
            <person name="Kouvelis V.N."/>
        </authorList>
    </citation>
    <scope>NUCLEOTIDE SEQUENCE [LARGE SCALE GENOMIC DNA]</scope>
    <source>
        <strain evidence="5 6">ATHUM6906</strain>
    </source>
</reference>